<evidence type="ECO:0000313" key="2">
    <source>
        <dbReference type="Proteomes" id="UP001328107"/>
    </source>
</evidence>
<protein>
    <submittedName>
        <fullName evidence="1">Uncharacterized protein</fullName>
    </submittedName>
</protein>
<keyword evidence="2" id="KW-1185">Reference proteome</keyword>
<accession>A0AAN4ZGV0</accession>
<feature type="non-terminal residue" evidence="1">
    <location>
        <position position="1"/>
    </location>
</feature>
<sequence>RADPSLTDDLPLDARSLSRIALGGPDFERIFFILFFIYSNRMLPAKAAATQLRNYYKQVTVVLSYPI</sequence>
<proteinExistence type="predicted"/>
<evidence type="ECO:0000313" key="1">
    <source>
        <dbReference type="EMBL" id="GMR38218.1"/>
    </source>
</evidence>
<dbReference type="EMBL" id="BTRK01000002">
    <property type="protein sequence ID" value="GMR38218.1"/>
    <property type="molecule type" value="Genomic_DNA"/>
</dbReference>
<gene>
    <name evidence="1" type="ORF">PMAYCL1PPCAC_08413</name>
</gene>
<reference evidence="2" key="1">
    <citation type="submission" date="2022-10" db="EMBL/GenBank/DDBJ databases">
        <title>Genome assembly of Pristionchus species.</title>
        <authorList>
            <person name="Yoshida K."/>
            <person name="Sommer R.J."/>
        </authorList>
    </citation>
    <scope>NUCLEOTIDE SEQUENCE [LARGE SCALE GENOMIC DNA]</scope>
    <source>
        <strain evidence="2">RS5460</strain>
    </source>
</reference>
<name>A0AAN4ZGV0_9BILA</name>
<dbReference type="Proteomes" id="UP001328107">
    <property type="component" value="Unassembled WGS sequence"/>
</dbReference>
<comment type="caution">
    <text evidence="1">The sequence shown here is derived from an EMBL/GenBank/DDBJ whole genome shotgun (WGS) entry which is preliminary data.</text>
</comment>
<organism evidence="1 2">
    <name type="scientific">Pristionchus mayeri</name>
    <dbReference type="NCBI Taxonomy" id="1317129"/>
    <lineage>
        <taxon>Eukaryota</taxon>
        <taxon>Metazoa</taxon>
        <taxon>Ecdysozoa</taxon>
        <taxon>Nematoda</taxon>
        <taxon>Chromadorea</taxon>
        <taxon>Rhabditida</taxon>
        <taxon>Rhabditina</taxon>
        <taxon>Diplogasteromorpha</taxon>
        <taxon>Diplogasteroidea</taxon>
        <taxon>Neodiplogasteridae</taxon>
        <taxon>Pristionchus</taxon>
    </lineage>
</organism>
<dbReference type="AlphaFoldDB" id="A0AAN4ZGV0"/>